<dbReference type="PRINTS" id="PR00600">
    <property type="entry name" value="PP2APR55"/>
</dbReference>
<feature type="region of interest" description="Disordered" evidence="6">
    <location>
        <begin position="455"/>
        <end position="475"/>
    </location>
</feature>
<dbReference type="Gene3D" id="2.130.10.10">
    <property type="entry name" value="YVTN repeat-like/Quinoprotein amine dehydrogenase"/>
    <property type="match status" value="3"/>
</dbReference>
<comment type="similarity">
    <text evidence="1 5">Belongs to the phosphatase 2A regulatory subunit B family.</text>
</comment>
<sequence length="531" mass="59477">MSSSSPDSSLSAPLHWKFSQVFGEKAPGEDVQNSDLISAIEFDKSGRHLAVGDRGGRVIIFESKEAEETNEQRSRIELEAVDFSSKAHRRPIYQYKAEFQSHEPEFDYLKSLEIEEKINRVRWCMTHGGSMFLLSANDKTVKLWKLKEHKVKQVKETDHSSAVHSENGLLAEASYISMQGKPTVPNGHDMEWTTNAVKNISPVQEAQAKISSLEDSVRASCRKVYAHAHDFNINSVSNNSDGETFISADDLRINLWNLDVKDQCFNIIDIKPSNMEDLTAVTMHVLLCPNFILALCSEVITSAEFHPSHCNLLAYSSSRGFIHLIDMRQSALCDKSATILQETEHQPGSKSFFTEIIASISDIKFVNDGQCILSRDFMNLKLWDIRKDSMPVKVFKVHEHLRPKLCELYNNDSIFDKFECCVNGSGSHFATGSYSNLLHVFSNGDSTEEHMTVEAGKNPSRKPAVHSASRPRRSSLSNLTRGFYRQGNSNSGASSHEFACDLSSKLLHLAWNPTSNLIACSAGSSLFMYYA</sequence>
<keyword evidence="3 5" id="KW-0677">Repeat</keyword>
<dbReference type="GO" id="GO:0019888">
    <property type="term" value="F:protein phosphatase regulator activity"/>
    <property type="evidence" value="ECO:0007669"/>
    <property type="project" value="InterPro"/>
</dbReference>
<organism evidence="7 8">
    <name type="scientific">Linum tenue</name>
    <dbReference type="NCBI Taxonomy" id="586396"/>
    <lineage>
        <taxon>Eukaryota</taxon>
        <taxon>Viridiplantae</taxon>
        <taxon>Streptophyta</taxon>
        <taxon>Embryophyta</taxon>
        <taxon>Tracheophyta</taxon>
        <taxon>Spermatophyta</taxon>
        <taxon>Magnoliopsida</taxon>
        <taxon>eudicotyledons</taxon>
        <taxon>Gunneridae</taxon>
        <taxon>Pentapetalae</taxon>
        <taxon>rosids</taxon>
        <taxon>fabids</taxon>
        <taxon>Malpighiales</taxon>
        <taxon>Linaceae</taxon>
        <taxon>Linum</taxon>
    </lineage>
</organism>
<dbReference type="PIRSF" id="PIRSF037309">
    <property type="entry name" value="PP2A_PR55"/>
    <property type="match status" value="1"/>
</dbReference>
<dbReference type="PROSITE" id="PS01024">
    <property type="entry name" value="PR55_1"/>
    <property type="match status" value="1"/>
</dbReference>
<dbReference type="InterPro" id="IPR000009">
    <property type="entry name" value="PP2A_PR55"/>
</dbReference>
<evidence type="ECO:0000313" key="8">
    <source>
        <dbReference type="Proteomes" id="UP001154282"/>
    </source>
</evidence>
<gene>
    <name evidence="7" type="ORF">LITE_LOCUS9949</name>
</gene>
<dbReference type="SUPFAM" id="SSF50978">
    <property type="entry name" value="WD40 repeat-like"/>
    <property type="match status" value="1"/>
</dbReference>
<keyword evidence="8" id="KW-1185">Reference proteome</keyword>
<dbReference type="InterPro" id="IPR018067">
    <property type="entry name" value="PP2A_PR55_CS"/>
</dbReference>
<evidence type="ECO:0000313" key="7">
    <source>
        <dbReference type="EMBL" id="CAI0398562.1"/>
    </source>
</evidence>
<dbReference type="Proteomes" id="UP001154282">
    <property type="component" value="Unassembled WGS sequence"/>
</dbReference>
<dbReference type="InterPro" id="IPR036322">
    <property type="entry name" value="WD40_repeat_dom_sf"/>
</dbReference>
<dbReference type="InterPro" id="IPR015943">
    <property type="entry name" value="WD40/YVTN_repeat-like_dom_sf"/>
</dbReference>
<evidence type="ECO:0000256" key="6">
    <source>
        <dbReference type="SAM" id="MobiDB-lite"/>
    </source>
</evidence>
<dbReference type="SMART" id="SM00320">
    <property type="entry name" value="WD40"/>
    <property type="match status" value="7"/>
</dbReference>
<evidence type="ECO:0000256" key="4">
    <source>
        <dbReference type="ARBA" id="ARBA00034298"/>
    </source>
</evidence>
<evidence type="ECO:0000256" key="5">
    <source>
        <dbReference type="RuleBase" id="RU331113"/>
    </source>
</evidence>
<comment type="function">
    <text evidence="4">The B regulatory subunit may modulate substrate selectivity and catalytic activity, and may also direct the localization of the catalytic enzyme to a particular subcellular compartment.</text>
</comment>
<keyword evidence="2 5" id="KW-0853">WD repeat</keyword>
<comment type="caution">
    <text evidence="7">The sequence shown here is derived from an EMBL/GenBank/DDBJ whole genome shotgun (WGS) entry which is preliminary data.</text>
</comment>
<dbReference type="InterPro" id="IPR001680">
    <property type="entry name" value="WD40_rpt"/>
</dbReference>
<dbReference type="AlphaFoldDB" id="A0AAV0IMF1"/>
<name>A0AAV0IMF1_9ROSI</name>
<evidence type="ECO:0000256" key="1">
    <source>
        <dbReference type="ARBA" id="ARBA00008259"/>
    </source>
</evidence>
<evidence type="ECO:0000256" key="3">
    <source>
        <dbReference type="ARBA" id="ARBA00022737"/>
    </source>
</evidence>
<dbReference type="Pfam" id="PF00400">
    <property type="entry name" value="WD40"/>
    <property type="match status" value="1"/>
</dbReference>
<protein>
    <recommendedName>
        <fullName evidence="5">Serine/threonine-protein phosphatase 2A 55 kDa regulatory subunit B</fullName>
    </recommendedName>
</protein>
<evidence type="ECO:0000256" key="2">
    <source>
        <dbReference type="ARBA" id="ARBA00022574"/>
    </source>
</evidence>
<proteinExistence type="inferred from homology"/>
<dbReference type="PANTHER" id="PTHR11871">
    <property type="entry name" value="PROTEIN PHOSPHATASE PP2A REGULATORY SUBUNIT B"/>
    <property type="match status" value="1"/>
</dbReference>
<feature type="compositionally biased region" description="Basic residues" evidence="6">
    <location>
        <begin position="459"/>
        <end position="473"/>
    </location>
</feature>
<dbReference type="FunFam" id="2.130.10.10:FF:000609">
    <property type="entry name" value="Serine/threonine-protein phosphatase 2A 55 kDa regulatory subunit B"/>
    <property type="match status" value="1"/>
</dbReference>
<dbReference type="EMBL" id="CAMGYJ010000004">
    <property type="protein sequence ID" value="CAI0398562.1"/>
    <property type="molecule type" value="Genomic_DNA"/>
</dbReference>
<reference evidence="7" key="1">
    <citation type="submission" date="2022-08" db="EMBL/GenBank/DDBJ databases">
        <authorList>
            <person name="Gutierrez-Valencia J."/>
        </authorList>
    </citation>
    <scope>NUCLEOTIDE SEQUENCE</scope>
</reference>
<dbReference type="GO" id="GO:0000159">
    <property type="term" value="C:protein phosphatase type 2A complex"/>
    <property type="evidence" value="ECO:0007669"/>
    <property type="project" value="UniProtKB-UniRule"/>
</dbReference>
<accession>A0AAV0IMF1</accession>